<protein>
    <submittedName>
        <fullName evidence="1">Uncharacterized protein</fullName>
    </submittedName>
</protein>
<evidence type="ECO:0000313" key="1">
    <source>
        <dbReference type="EMBL" id="KAI4338537.1"/>
    </source>
</evidence>
<sequence length="160" mass="17887">MAVTIYAEEFVSPVAPSRMFKALVLDSHNVIPKVAPRAIKSVVFLEGDGGVGSIRQTNFADGGRMKYMRHRMDALDVDKLYCKYTLIGCDVKFDKVEYVVYEVRFEARPDGGCLCKMTSEYHGKAGEELNLEHIRQGKKKASGLFKALEQYLIANPDVCA</sequence>
<reference evidence="2" key="1">
    <citation type="journal article" date="2023" name="Front. Plant Sci.">
        <title>Chromosomal-level genome assembly of Melastoma candidum provides insights into trichome evolution.</title>
        <authorList>
            <person name="Zhong Y."/>
            <person name="Wu W."/>
            <person name="Sun C."/>
            <person name="Zou P."/>
            <person name="Liu Y."/>
            <person name="Dai S."/>
            <person name="Zhou R."/>
        </authorList>
    </citation>
    <scope>NUCLEOTIDE SEQUENCE [LARGE SCALE GENOMIC DNA]</scope>
</reference>
<evidence type="ECO:0000313" key="2">
    <source>
        <dbReference type="Proteomes" id="UP001057402"/>
    </source>
</evidence>
<name>A0ACB9NSC0_9MYRT</name>
<dbReference type="EMBL" id="CM042886">
    <property type="protein sequence ID" value="KAI4338537.1"/>
    <property type="molecule type" value="Genomic_DNA"/>
</dbReference>
<organism evidence="1 2">
    <name type="scientific">Melastoma candidum</name>
    <dbReference type="NCBI Taxonomy" id="119954"/>
    <lineage>
        <taxon>Eukaryota</taxon>
        <taxon>Viridiplantae</taxon>
        <taxon>Streptophyta</taxon>
        <taxon>Embryophyta</taxon>
        <taxon>Tracheophyta</taxon>
        <taxon>Spermatophyta</taxon>
        <taxon>Magnoliopsida</taxon>
        <taxon>eudicotyledons</taxon>
        <taxon>Gunneridae</taxon>
        <taxon>Pentapetalae</taxon>
        <taxon>rosids</taxon>
        <taxon>malvids</taxon>
        <taxon>Myrtales</taxon>
        <taxon>Melastomataceae</taxon>
        <taxon>Melastomatoideae</taxon>
        <taxon>Melastomateae</taxon>
        <taxon>Melastoma</taxon>
    </lineage>
</organism>
<accession>A0ACB9NSC0</accession>
<comment type="caution">
    <text evidence="1">The sequence shown here is derived from an EMBL/GenBank/DDBJ whole genome shotgun (WGS) entry which is preliminary data.</text>
</comment>
<proteinExistence type="predicted"/>
<keyword evidence="2" id="KW-1185">Reference proteome</keyword>
<dbReference type="Proteomes" id="UP001057402">
    <property type="component" value="Chromosome 7"/>
</dbReference>
<gene>
    <name evidence="1" type="ORF">MLD38_023584</name>
</gene>